<evidence type="ECO:0000256" key="1">
    <source>
        <dbReference type="SAM" id="MobiDB-lite"/>
    </source>
</evidence>
<evidence type="ECO:0000313" key="3">
    <source>
        <dbReference type="Proteomes" id="UP001239085"/>
    </source>
</evidence>
<comment type="caution">
    <text evidence="2">The sequence shown here is derived from an EMBL/GenBank/DDBJ whole genome shotgun (WGS) entry which is preliminary data.</text>
</comment>
<feature type="compositionally biased region" description="Polar residues" evidence="1">
    <location>
        <begin position="51"/>
        <end position="62"/>
    </location>
</feature>
<feature type="region of interest" description="Disordered" evidence="1">
    <location>
        <begin position="39"/>
        <end position="62"/>
    </location>
</feature>
<dbReference type="Proteomes" id="UP001239085">
    <property type="component" value="Unassembled WGS sequence"/>
</dbReference>
<protein>
    <recommendedName>
        <fullName evidence="4">Heavy metal-binding domain-containing protein</fullName>
    </recommendedName>
</protein>
<accession>A0ABU0P808</accession>
<evidence type="ECO:0008006" key="4">
    <source>
        <dbReference type="Google" id="ProtNLM"/>
    </source>
</evidence>
<organism evidence="2 3">
    <name type="scientific">Microbacterium murale</name>
    <dbReference type="NCBI Taxonomy" id="1081040"/>
    <lineage>
        <taxon>Bacteria</taxon>
        <taxon>Bacillati</taxon>
        <taxon>Actinomycetota</taxon>
        <taxon>Actinomycetes</taxon>
        <taxon>Micrococcales</taxon>
        <taxon>Microbacteriaceae</taxon>
        <taxon>Microbacterium</taxon>
    </lineage>
</organism>
<gene>
    <name evidence="2" type="ORF">QFZ46_001632</name>
</gene>
<reference evidence="2 3" key="1">
    <citation type="submission" date="2023-07" db="EMBL/GenBank/DDBJ databases">
        <title>Comparative genomics of wheat-associated soil bacteria to identify genetic determinants of phenazine resistance.</title>
        <authorList>
            <person name="Mouncey N."/>
        </authorList>
    </citation>
    <scope>NUCLEOTIDE SEQUENCE [LARGE SCALE GENOMIC DNA]</scope>
    <source>
        <strain evidence="2 3">W2I7</strain>
    </source>
</reference>
<keyword evidence="3" id="KW-1185">Reference proteome</keyword>
<proteinExistence type="predicted"/>
<sequence>MNAGTRLGLYAGGLVVAFGAAFGLSGALVPQSLVAGWTEGSPMQSHDEGHSGSTTQPTGTSLKGLSLSDGGMVLSAVDGPRIVGEEGSLSFRVEDTEGSIVTEFAEAHDKKLHLIVVRSDGSEFRHVHPTMDADGTWTIPWTWQEAGSYRVFADFTPAHEGATGVTLTQTIHVDGAFTSVPTEASRVDEVDGFTVELDGDLLTGSASELTVTVSRDGEPVTSLEPYLGAFGHLVALREGDLAYLHVHAEGDEPRAGETAGPEIGFGAEAPTAGRYLLYLDFQVDGEVHTAEFVLDASHGGHAEDSDESDDQTHSDGH</sequence>
<dbReference type="EMBL" id="JAUSXK010000001">
    <property type="protein sequence ID" value="MDQ0643472.1"/>
    <property type="molecule type" value="Genomic_DNA"/>
</dbReference>
<evidence type="ECO:0000313" key="2">
    <source>
        <dbReference type="EMBL" id="MDQ0643472.1"/>
    </source>
</evidence>
<name>A0ABU0P808_9MICO</name>